<evidence type="ECO:0000313" key="1">
    <source>
        <dbReference type="EMBL" id="KAI0041578.1"/>
    </source>
</evidence>
<proteinExistence type="predicted"/>
<comment type="caution">
    <text evidence="1">The sequence shown here is derived from an EMBL/GenBank/DDBJ whole genome shotgun (WGS) entry which is preliminary data.</text>
</comment>
<accession>A0ACB8RBZ6</accession>
<protein>
    <submittedName>
        <fullName evidence="1">Uncharacterized protein</fullName>
    </submittedName>
</protein>
<dbReference type="EMBL" id="MU276114">
    <property type="protein sequence ID" value="KAI0041578.1"/>
    <property type="molecule type" value="Genomic_DNA"/>
</dbReference>
<keyword evidence="2" id="KW-1185">Reference proteome</keyword>
<organism evidence="1 2">
    <name type="scientific">Auriscalpium vulgare</name>
    <dbReference type="NCBI Taxonomy" id="40419"/>
    <lineage>
        <taxon>Eukaryota</taxon>
        <taxon>Fungi</taxon>
        <taxon>Dikarya</taxon>
        <taxon>Basidiomycota</taxon>
        <taxon>Agaricomycotina</taxon>
        <taxon>Agaricomycetes</taxon>
        <taxon>Russulales</taxon>
        <taxon>Auriscalpiaceae</taxon>
        <taxon>Auriscalpium</taxon>
    </lineage>
</organism>
<reference evidence="1" key="1">
    <citation type="submission" date="2021-02" db="EMBL/GenBank/DDBJ databases">
        <authorList>
            <consortium name="DOE Joint Genome Institute"/>
            <person name="Ahrendt S."/>
            <person name="Looney B.P."/>
            <person name="Miyauchi S."/>
            <person name="Morin E."/>
            <person name="Drula E."/>
            <person name="Courty P.E."/>
            <person name="Chicoki N."/>
            <person name="Fauchery L."/>
            <person name="Kohler A."/>
            <person name="Kuo A."/>
            <person name="Labutti K."/>
            <person name="Pangilinan J."/>
            <person name="Lipzen A."/>
            <person name="Riley R."/>
            <person name="Andreopoulos W."/>
            <person name="He G."/>
            <person name="Johnson J."/>
            <person name="Barry K.W."/>
            <person name="Grigoriev I.V."/>
            <person name="Nagy L."/>
            <person name="Hibbett D."/>
            <person name="Henrissat B."/>
            <person name="Matheny P.B."/>
            <person name="Labbe J."/>
            <person name="Martin F."/>
        </authorList>
    </citation>
    <scope>NUCLEOTIDE SEQUENCE</scope>
    <source>
        <strain evidence="1">FP105234-sp</strain>
    </source>
</reference>
<evidence type="ECO:0000313" key="2">
    <source>
        <dbReference type="Proteomes" id="UP000814033"/>
    </source>
</evidence>
<reference evidence="1" key="2">
    <citation type="journal article" date="2022" name="New Phytol.">
        <title>Evolutionary transition to the ectomycorrhizal habit in the genomes of a hyperdiverse lineage of mushroom-forming fungi.</title>
        <authorList>
            <person name="Looney B."/>
            <person name="Miyauchi S."/>
            <person name="Morin E."/>
            <person name="Drula E."/>
            <person name="Courty P.E."/>
            <person name="Kohler A."/>
            <person name="Kuo A."/>
            <person name="LaButti K."/>
            <person name="Pangilinan J."/>
            <person name="Lipzen A."/>
            <person name="Riley R."/>
            <person name="Andreopoulos W."/>
            <person name="He G."/>
            <person name="Johnson J."/>
            <person name="Nolan M."/>
            <person name="Tritt A."/>
            <person name="Barry K.W."/>
            <person name="Grigoriev I.V."/>
            <person name="Nagy L.G."/>
            <person name="Hibbett D."/>
            <person name="Henrissat B."/>
            <person name="Matheny P.B."/>
            <person name="Labbe J."/>
            <person name="Martin F.M."/>
        </authorList>
    </citation>
    <scope>NUCLEOTIDE SEQUENCE</scope>
    <source>
        <strain evidence="1">FP105234-sp</strain>
    </source>
</reference>
<dbReference type="Proteomes" id="UP000814033">
    <property type="component" value="Unassembled WGS sequence"/>
</dbReference>
<gene>
    <name evidence="1" type="ORF">FA95DRAFT_677065</name>
</gene>
<sequence length="1023" mass="114899">MPRPLVILKRMRGATVPTSPKPSLWSYIPPWIANNIRSPKSRKVLFRCWLASWAAYILILPHNTLKVMGNAAYFGFLASQFLPPYIPIQLFLIAISTMMIGVLMGWGFGAAGMRVGLAVRNQVFLQSQLEKDQKIAYANSNPDAAFKIEVFNGDFLEWQSTLVFGATLALGNFIFALMRAYSRPLIFASIFGTISLDIFCCVGPLYPFANYYIVNTLSIPISMYIAISCVVIICVFPETVNHAFMDAVSALLSKIEFMVQGQERVLSAEVEDFVTEHEIVAQLRANRTAMFTIYEGIKLQSKFINIEFSFGRWNGDDNNGLVSPLLSVISRINGLMTFLKYVASGSGVDVGEKSAPGPELDGKGSKDTYLIQQVYNRNNTAEKELSLGLLDVLPTLKEATASLRHAAVDGIAAVRKMIDCLNHHRYTWIRSQARSDALYSEHVELLDHATDNLRTALEEFKADKRLRLLDPYRSHLEAAETHKDQAKLPLRGLYVSYVFSATFIGVAEAILVLMELVRATNATKRSKNRLWAPSGLRHIAHALFIDKRGRNDGREFGEQDVVEQVVSAEPEEVDYRRDPDSSRPSNAFQRAMHVVHRLYKWTKTAEALFVFRYVLISILMWMPAAFRTSAPFFYRQKGVWALIMAQTTVTIYTGDQLYNYIIRLTGTALGLGYGLLIWYVGNGNGDGSPYGQAASVAVFAVPLQFIRLFAPPQYLQGVILFNATVALINGFSWIDGHLPVISDPGIGWPVAWRRWTLVMIGCAASFILMLFPPKSGRKHVRLFNAKTLTSLGNIYALLMSTWIAQEETDEKGEVSEKTPLSAQSPAWANSFREKMIKVALQVQHVKEQAALARWEGNFRGNWAAEEYDRIIMLQEQMIAVLAQLGGALSKLDPGWRTAFLNHTKVVNPNFMAEVLSVFSLVAQALRTGEPIHTALPQNLMDRLLYHYTAVYLNPRHDGLIRIDEIESLDYLYYAAAVIAVLQLMEILDELQAIMRRLCGEVPFQGFERWKDAHQRAHAVHFGA</sequence>
<name>A0ACB8RBZ6_9AGAM</name>